<organism evidence="3 4">
    <name type="scientific">Micromonospora craniellae</name>
    <dbReference type="NCBI Taxonomy" id="2294034"/>
    <lineage>
        <taxon>Bacteria</taxon>
        <taxon>Bacillati</taxon>
        <taxon>Actinomycetota</taxon>
        <taxon>Actinomycetes</taxon>
        <taxon>Micromonosporales</taxon>
        <taxon>Micromonosporaceae</taxon>
        <taxon>Micromonospora</taxon>
    </lineage>
</organism>
<protein>
    <submittedName>
        <fullName evidence="3">Uncharacterized protein</fullName>
    </submittedName>
</protein>
<feature type="region of interest" description="Disordered" evidence="1">
    <location>
        <begin position="134"/>
        <end position="167"/>
    </location>
</feature>
<evidence type="ECO:0000313" key="4">
    <source>
        <dbReference type="Proteomes" id="UP000262621"/>
    </source>
</evidence>
<evidence type="ECO:0000256" key="1">
    <source>
        <dbReference type="SAM" id="MobiDB-lite"/>
    </source>
</evidence>
<keyword evidence="4" id="KW-1185">Reference proteome</keyword>
<reference evidence="3 4" key="1">
    <citation type="submission" date="2018-08" db="EMBL/GenBank/DDBJ databases">
        <title>Verrucosispora craniellae sp. nov., isolated from a marine sponge in the South China Sea.</title>
        <authorList>
            <person name="Li L."/>
            <person name="Lin H.W."/>
        </authorList>
    </citation>
    <scope>NUCLEOTIDE SEQUENCE [LARGE SCALE GENOMIC DNA]</scope>
    <source>
        <strain evidence="3 4">LHW63014</strain>
    </source>
</reference>
<gene>
    <name evidence="3" type="ORF">D0Q02_19020</name>
</gene>
<feature type="region of interest" description="Disordered" evidence="1">
    <location>
        <begin position="24"/>
        <end position="51"/>
    </location>
</feature>
<evidence type="ECO:0000256" key="2">
    <source>
        <dbReference type="SAM" id="SignalP"/>
    </source>
</evidence>
<dbReference type="PROSITE" id="PS51257">
    <property type="entry name" value="PROKAR_LIPOPROTEIN"/>
    <property type="match status" value="1"/>
</dbReference>
<comment type="caution">
    <text evidence="3">The sequence shown here is derived from an EMBL/GenBank/DDBJ whole genome shotgun (WGS) entry which is preliminary data.</text>
</comment>
<sequence length="322" mass="32850">MRRSVALLSLSLMMIVAGCAPVGTEPDESGAASGQPGGPEDRQGAFTQRAAAVAEAWRPDGAWTTGYVPLQEPTVLVGEPDFTPQTKTAFQAGWYRATVDLPDRKPAEGTVRFPDGSARVPLVSAAQAYRELRQSDPGACPGPTDPAIPPAPAPGDGPDSAVGSRPQGDCVALTVTKVELGVAPVHTTRGAAQVPAWLFTVPEIGAVVARVAVAPEAVATPPTPSPPSGTPAPGLVGAQEIETADGTTLRFRLGVGSCDTEITPLVLEQDQVIVVGGTVVPPTGGCDERLNLHPAEVTLKAPVGARPVLDVLSGTPLRLAAG</sequence>
<feature type="signal peptide" evidence="2">
    <location>
        <begin position="1"/>
        <end position="19"/>
    </location>
</feature>
<dbReference type="RefSeq" id="WP_117229381.1">
    <property type="nucleotide sequence ID" value="NZ_CP061725.1"/>
</dbReference>
<dbReference type="EMBL" id="QVFU01000021">
    <property type="protein sequence ID" value="RFS44954.1"/>
    <property type="molecule type" value="Genomic_DNA"/>
</dbReference>
<keyword evidence="2" id="KW-0732">Signal</keyword>
<name>A0A372FWE4_9ACTN</name>
<dbReference type="AlphaFoldDB" id="A0A372FWE4"/>
<evidence type="ECO:0000313" key="3">
    <source>
        <dbReference type="EMBL" id="RFS44954.1"/>
    </source>
</evidence>
<feature type="compositionally biased region" description="Pro residues" evidence="1">
    <location>
        <begin position="143"/>
        <end position="155"/>
    </location>
</feature>
<feature type="chain" id="PRO_5016681064" evidence="2">
    <location>
        <begin position="20"/>
        <end position="322"/>
    </location>
</feature>
<proteinExistence type="predicted"/>
<accession>A0A372FWE4</accession>
<dbReference type="OrthoDB" id="4307068at2"/>
<dbReference type="Proteomes" id="UP000262621">
    <property type="component" value="Unassembled WGS sequence"/>
</dbReference>